<dbReference type="InterPro" id="IPR051968">
    <property type="entry name" value="ZnFinger_Homeobox_TR"/>
</dbReference>
<keyword evidence="3" id="KW-0677">Repeat</keyword>
<dbReference type="Proteomes" id="UP001476798">
    <property type="component" value="Unassembled WGS sequence"/>
</dbReference>
<keyword evidence="4" id="KW-0862">Zinc</keyword>
<dbReference type="EMBL" id="JAHRIO010030002">
    <property type="protein sequence ID" value="MEQ2167083.1"/>
    <property type="molecule type" value="Genomic_DNA"/>
</dbReference>
<accession>A0ABV0N932</accession>
<dbReference type="SUPFAM" id="SSF57667">
    <property type="entry name" value="beta-beta-alpha zinc fingers"/>
    <property type="match status" value="1"/>
</dbReference>
<comment type="subcellular location">
    <subcellularLocation>
        <location evidence="1">Nucleus</location>
    </subcellularLocation>
</comment>
<comment type="caution">
    <text evidence="5">The sequence shown here is derived from an EMBL/GenBank/DDBJ whole genome shotgun (WGS) entry which is preliminary data.</text>
</comment>
<keyword evidence="5" id="KW-0238">DNA-binding</keyword>
<keyword evidence="2" id="KW-0479">Metal-binding</keyword>
<name>A0ABV0N932_9TELE</name>
<dbReference type="PANTHER" id="PTHR45891:SF2">
    <property type="entry name" value="ZINC FINGER HOMEOBOX PROTEIN 4"/>
    <property type="match status" value="1"/>
</dbReference>
<keyword evidence="6" id="KW-1185">Reference proteome</keyword>
<reference evidence="5 6" key="1">
    <citation type="submission" date="2021-06" db="EMBL/GenBank/DDBJ databases">
        <authorList>
            <person name="Palmer J.M."/>
        </authorList>
    </citation>
    <scope>NUCLEOTIDE SEQUENCE [LARGE SCALE GENOMIC DNA]</scope>
    <source>
        <strain evidence="5 6">GA_2019</strain>
        <tissue evidence="5">Muscle</tissue>
    </source>
</reference>
<evidence type="ECO:0000256" key="2">
    <source>
        <dbReference type="ARBA" id="ARBA00022723"/>
    </source>
</evidence>
<protein>
    <submittedName>
        <fullName evidence="5">Zinc finger homeobox protein 4</fullName>
    </submittedName>
</protein>
<evidence type="ECO:0000256" key="1">
    <source>
        <dbReference type="ARBA" id="ARBA00004123"/>
    </source>
</evidence>
<feature type="non-terminal residue" evidence="5">
    <location>
        <position position="1"/>
    </location>
</feature>
<evidence type="ECO:0000313" key="6">
    <source>
        <dbReference type="Proteomes" id="UP001476798"/>
    </source>
</evidence>
<gene>
    <name evidence="5" type="primary">ZFHX4</name>
    <name evidence="5" type="ORF">GOODEAATRI_000585</name>
</gene>
<organism evidence="5 6">
    <name type="scientific">Goodea atripinnis</name>
    <dbReference type="NCBI Taxonomy" id="208336"/>
    <lineage>
        <taxon>Eukaryota</taxon>
        <taxon>Metazoa</taxon>
        <taxon>Chordata</taxon>
        <taxon>Craniata</taxon>
        <taxon>Vertebrata</taxon>
        <taxon>Euteleostomi</taxon>
        <taxon>Actinopterygii</taxon>
        <taxon>Neopterygii</taxon>
        <taxon>Teleostei</taxon>
        <taxon>Neoteleostei</taxon>
        <taxon>Acanthomorphata</taxon>
        <taxon>Ovalentaria</taxon>
        <taxon>Atherinomorphae</taxon>
        <taxon>Cyprinodontiformes</taxon>
        <taxon>Goodeidae</taxon>
        <taxon>Goodea</taxon>
    </lineage>
</organism>
<evidence type="ECO:0000256" key="3">
    <source>
        <dbReference type="ARBA" id="ARBA00022737"/>
    </source>
</evidence>
<sequence>STNIICSSLFPQHLQKQDSAYSQESYVYLCSLCDYSTKARLNLVQHARSARHQQNEGLRKLQLHQQGLGGDDEGLSLHEMFQVKEYPASPGLCFINLLHYVLVVLT</sequence>
<dbReference type="InterPro" id="IPR036236">
    <property type="entry name" value="Znf_C2H2_sf"/>
</dbReference>
<proteinExistence type="predicted"/>
<evidence type="ECO:0000256" key="4">
    <source>
        <dbReference type="ARBA" id="ARBA00022833"/>
    </source>
</evidence>
<dbReference type="GO" id="GO:0003677">
    <property type="term" value="F:DNA binding"/>
    <property type="evidence" value="ECO:0007669"/>
    <property type="project" value="UniProtKB-KW"/>
</dbReference>
<dbReference type="PANTHER" id="PTHR45891">
    <property type="entry name" value="ZINC FINGER HOMEOBOX PROTEIN"/>
    <property type="match status" value="1"/>
</dbReference>
<keyword evidence="5" id="KW-0371">Homeobox</keyword>
<evidence type="ECO:0000313" key="5">
    <source>
        <dbReference type="EMBL" id="MEQ2167083.1"/>
    </source>
</evidence>